<reference evidence="2 3" key="1">
    <citation type="journal article" date="2012" name="PLoS Pathog.">
        <title>Diverse lifestyles and strategies of plant pathogenesis encoded in the genomes of eighteen Dothideomycetes fungi.</title>
        <authorList>
            <person name="Ohm R.A."/>
            <person name="Feau N."/>
            <person name="Henrissat B."/>
            <person name="Schoch C.L."/>
            <person name="Horwitz B.A."/>
            <person name="Barry K.W."/>
            <person name="Condon B.J."/>
            <person name="Copeland A.C."/>
            <person name="Dhillon B."/>
            <person name="Glaser F."/>
            <person name="Hesse C.N."/>
            <person name="Kosti I."/>
            <person name="LaButti K."/>
            <person name="Lindquist E.A."/>
            <person name="Lucas S."/>
            <person name="Salamov A.A."/>
            <person name="Bradshaw R.E."/>
            <person name="Ciuffetti L."/>
            <person name="Hamelin R.C."/>
            <person name="Kema G.H.J."/>
            <person name="Lawrence C."/>
            <person name="Scott J.A."/>
            <person name="Spatafora J.W."/>
            <person name="Turgeon B.G."/>
            <person name="de Wit P.J.G.M."/>
            <person name="Zhong S."/>
            <person name="Goodwin S.B."/>
            <person name="Grigoriev I.V."/>
        </authorList>
    </citation>
    <scope>NUCLEOTIDE SEQUENCE [LARGE SCALE GENOMIC DNA]</scope>
    <source>
        <strain evidence="2 3">CIRAD86</strain>
    </source>
</reference>
<gene>
    <name evidence="2" type="ORF">MYCFIDRAFT_202689</name>
</gene>
<dbReference type="Proteomes" id="UP000016932">
    <property type="component" value="Unassembled WGS sequence"/>
</dbReference>
<evidence type="ECO:0000313" key="2">
    <source>
        <dbReference type="EMBL" id="EME86891.1"/>
    </source>
</evidence>
<evidence type="ECO:0000256" key="1">
    <source>
        <dbReference type="SAM" id="MobiDB-lite"/>
    </source>
</evidence>
<organism evidence="2 3">
    <name type="scientific">Pseudocercospora fijiensis (strain CIRAD86)</name>
    <name type="common">Black leaf streak disease fungus</name>
    <name type="synonym">Mycosphaerella fijiensis</name>
    <dbReference type="NCBI Taxonomy" id="383855"/>
    <lineage>
        <taxon>Eukaryota</taxon>
        <taxon>Fungi</taxon>
        <taxon>Dikarya</taxon>
        <taxon>Ascomycota</taxon>
        <taxon>Pezizomycotina</taxon>
        <taxon>Dothideomycetes</taxon>
        <taxon>Dothideomycetidae</taxon>
        <taxon>Mycosphaerellales</taxon>
        <taxon>Mycosphaerellaceae</taxon>
        <taxon>Pseudocercospora</taxon>
    </lineage>
</organism>
<dbReference type="VEuPathDB" id="FungiDB:MYCFIDRAFT_202689"/>
<dbReference type="PANTHER" id="PTHR39610">
    <property type="entry name" value="BZIP DOMAIN-CONTAINING PROTEIN-RELATED"/>
    <property type="match status" value="1"/>
</dbReference>
<feature type="region of interest" description="Disordered" evidence="1">
    <location>
        <begin position="295"/>
        <end position="334"/>
    </location>
</feature>
<feature type="region of interest" description="Disordered" evidence="1">
    <location>
        <begin position="1"/>
        <end position="111"/>
    </location>
</feature>
<dbReference type="eggNOG" id="ENOG502S92C">
    <property type="taxonomic scope" value="Eukaryota"/>
</dbReference>
<dbReference type="RefSeq" id="XP_007924013.1">
    <property type="nucleotide sequence ID" value="XM_007925822.1"/>
</dbReference>
<feature type="compositionally biased region" description="Polar residues" evidence="1">
    <location>
        <begin position="7"/>
        <end position="22"/>
    </location>
</feature>
<evidence type="ECO:0000313" key="3">
    <source>
        <dbReference type="Proteomes" id="UP000016932"/>
    </source>
</evidence>
<feature type="compositionally biased region" description="Low complexity" evidence="1">
    <location>
        <begin position="46"/>
        <end position="56"/>
    </location>
</feature>
<feature type="region of interest" description="Disordered" evidence="1">
    <location>
        <begin position="159"/>
        <end position="258"/>
    </location>
</feature>
<accession>M3AQK4</accession>
<dbReference type="KEGG" id="pfj:MYCFIDRAFT_202689"/>
<dbReference type="GeneID" id="19336063"/>
<dbReference type="HOGENOM" id="CLU_053549_1_0_1"/>
<feature type="compositionally biased region" description="Polar residues" evidence="1">
    <location>
        <begin position="79"/>
        <end position="88"/>
    </location>
</feature>
<dbReference type="OrthoDB" id="5407781at2759"/>
<sequence>MPPDLNSLPTSRPSSMPGSPLSQRPRRISISTGTDAARPSPPSPRSPSLSSLQAAATINAGLHHSPSRASPSVERRRSSLMNNLTLNDPTVPAPGEMQQSSPSTAGSRRMSRRSFALNTADPHHPRQPSLGELHQELENEQEAQVNRLLHMIRVQQDQLAAMQRQQNSPVDSSPTTADNTTAAATPSTLATPAGTAVTEASSPHSNSTTAAAAAHPHFNRPHSLSRRSSALISTPGSRGTSPALRPQNGSLGPLTEDFLLGGTRDETAFYQAETQTLTRENQMLKLRIRELERQISEMGGASSSATQQSLAASQTHQHSPLTSPPATFAAESVTVPAEVEATAKVD</sequence>
<feature type="compositionally biased region" description="Polar residues" evidence="1">
    <location>
        <begin position="226"/>
        <end position="240"/>
    </location>
</feature>
<dbReference type="AlphaFoldDB" id="M3AQK4"/>
<feature type="compositionally biased region" description="Low complexity" evidence="1">
    <location>
        <begin position="159"/>
        <end position="216"/>
    </location>
</feature>
<dbReference type="PANTHER" id="PTHR39610:SF2">
    <property type="entry name" value="BZIP DOMAIN-CONTAINING PROTEIN"/>
    <property type="match status" value="1"/>
</dbReference>
<dbReference type="EMBL" id="KB446556">
    <property type="protein sequence ID" value="EME86891.1"/>
    <property type="molecule type" value="Genomic_DNA"/>
</dbReference>
<feature type="compositionally biased region" description="Low complexity" evidence="1">
    <location>
        <begin position="301"/>
        <end position="319"/>
    </location>
</feature>
<keyword evidence="3" id="KW-1185">Reference proteome</keyword>
<name>M3AQK4_PSEFD</name>
<feature type="compositionally biased region" description="Polar residues" evidence="1">
    <location>
        <begin position="97"/>
        <end position="106"/>
    </location>
</feature>
<proteinExistence type="predicted"/>
<protein>
    <submittedName>
        <fullName evidence="2">Uncharacterized protein</fullName>
    </submittedName>
</protein>